<organism evidence="2 3">
    <name type="scientific">Aldrovandia affinis</name>
    <dbReference type="NCBI Taxonomy" id="143900"/>
    <lineage>
        <taxon>Eukaryota</taxon>
        <taxon>Metazoa</taxon>
        <taxon>Chordata</taxon>
        <taxon>Craniata</taxon>
        <taxon>Vertebrata</taxon>
        <taxon>Euteleostomi</taxon>
        <taxon>Actinopterygii</taxon>
        <taxon>Neopterygii</taxon>
        <taxon>Teleostei</taxon>
        <taxon>Notacanthiformes</taxon>
        <taxon>Halosauridae</taxon>
        <taxon>Aldrovandia</taxon>
    </lineage>
</organism>
<proteinExistence type="predicted"/>
<evidence type="ECO:0000256" key="1">
    <source>
        <dbReference type="SAM" id="MobiDB-lite"/>
    </source>
</evidence>
<evidence type="ECO:0000313" key="2">
    <source>
        <dbReference type="EMBL" id="KAJ8400524.1"/>
    </source>
</evidence>
<feature type="region of interest" description="Disordered" evidence="1">
    <location>
        <begin position="1"/>
        <end position="23"/>
    </location>
</feature>
<sequence>MQEQGSLRSSADSMPKATSCVPSSSSAVTVTFSASVQHVPLLTTGQGHSWRSAAPRGGGRAHSHPISPGLPAGGDAADMQGLQPVNKALLGAKGTDSANSHRSCPCVNTLPP</sequence>
<dbReference type="AlphaFoldDB" id="A0AAD7SDD9"/>
<dbReference type="EMBL" id="JAINUG010000076">
    <property type="protein sequence ID" value="KAJ8400524.1"/>
    <property type="molecule type" value="Genomic_DNA"/>
</dbReference>
<comment type="caution">
    <text evidence="2">The sequence shown here is derived from an EMBL/GenBank/DDBJ whole genome shotgun (WGS) entry which is preliminary data.</text>
</comment>
<dbReference type="Proteomes" id="UP001221898">
    <property type="component" value="Unassembled WGS sequence"/>
</dbReference>
<feature type="region of interest" description="Disordered" evidence="1">
    <location>
        <begin position="42"/>
        <end position="112"/>
    </location>
</feature>
<name>A0AAD7SDD9_9TELE</name>
<evidence type="ECO:0000313" key="3">
    <source>
        <dbReference type="Proteomes" id="UP001221898"/>
    </source>
</evidence>
<gene>
    <name evidence="2" type="ORF">AAFF_G00396480</name>
</gene>
<accession>A0AAD7SDD9</accession>
<reference evidence="2" key="1">
    <citation type="journal article" date="2023" name="Science">
        <title>Genome structures resolve the early diversification of teleost fishes.</title>
        <authorList>
            <person name="Parey E."/>
            <person name="Louis A."/>
            <person name="Montfort J."/>
            <person name="Bouchez O."/>
            <person name="Roques C."/>
            <person name="Iampietro C."/>
            <person name="Lluch J."/>
            <person name="Castinel A."/>
            <person name="Donnadieu C."/>
            <person name="Desvignes T."/>
            <person name="Floi Bucao C."/>
            <person name="Jouanno E."/>
            <person name="Wen M."/>
            <person name="Mejri S."/>
            <person name="Dirks R."/>
            <person name="Jansen H."/>
            <person name="Henkel C."/>
            <person name="Chen W.J."/>
            <person name="Zahm M."/>
            <person name="Cabau C."/>
            <person name="Klopp C."/>
            <person name="Thompson A.W."/>
            <person name="Robinson-Rechavi M."/>
            <person name="Braasch I."/>
            <person name="Lecointre G."/>
            <person name="Bobe J."/>
            <person name="Postlethwait J.H."/>
            <person name="Berthelot C."/>
            <person name="Roest Crollius H."/>
            <person name="Guiguen Y."/>
        </authorList>
    </citation>
    <scope>NUCLEOTIDE SEQUENCE</scope>
    <source>
        <strain evidence="2">NC1722</strain>
    </source>
</reference>
<feature type="compositionally biased region" description="Polar residues" evidence="1">
    <location>
        <begin position="1"/>
        <end position="12"/>
    </location>
</feature>
<protein>
    <submittedName>
        <fullName evidence="2">Uncharacterized protein</fullName>
    </submittedName>
</protein>
<keyword evidence="3" id="KW-1185">Reference proteome</keyword>